<evidence type="ECO:0000313" key="7">
    <source>
        <dbReference type="EMBL" id="SVC07334.1"/>
    </source>
</evidence>
<name>A0A382J5C6_9ZZZZ</name>
<dbReference type="Pfam" id="PF02769">
    <property type="entry name" value="AIRS_C"/>
    <property type="match status" value="1"/>
</dbReference>
<dbReference type="GO" id="GO:0006189">
    <property type="term" value="P:'de novo' IMP biosynthetic process"/>
    <property type="evidence" value="ECO:0007669"/>
    <property type="project" value="UniProtKB-UniPathway"/>
</dbReference>
<dbReference type="EMBL" id="UINC01072004">
    <property type="protein sequence ID" value="SVC07334.1"/>
    <property type="molecule type" value="Genomic_DNA"/>
</dbReference>
<dbReference type="InterPro" id="IPR010918">
    <property type="entry name" value="PurM-like_C_dom"/>
</dbReference>
<dbReference type="GO" id="GO:0005524">
    <property type="term" value="F:ATP binding"/>
    <property type="evidence" value="ECO:0007669"/>
    <property type="project" value="UniProtKB-KW"/>
</dbReference>
<proteinExistence type="predicted"/>
<dbReference type="GO" id="GO:0005829">
    <property type="term" value="C:cytosol"/>
    <property type="evidence" value="ECO:0007669"/>
    <property type="project" value="TreeGrafter"/>
</dbReference>
<evidence type="ECO:0000256" key="2">
    <source>
        <dbReference type="ARBA" id="ARBA00013047"/>
    </source>
</evidence>
<dbReference type="SUPFAM" id="SSF56042">
    <property type="entry name" value="PurM C-terminal domain-like"/>
    <property type="match status" value="1"/>
</dbReference>
<organism evidence="7">
    <name type="scientific">marine metagenome</name>
    <dbReference type="NCBI Taxonomy" id="408172"/>
    <lineage>
        <taxon>unclassified sequences</taxon>
        <taxon>metagenomes</taxon>
        <taxon>ecological metagenomes</taxon>
    </lineage>
</organism>
<evidence type="ECO:0000256" key="4">
    <source>
        <dbReference type="ARBA" id="ARBA00022741"/>
    </source>
</evidence>
<dbReference type="InterPro" id="IPR036676">
    <property type="entry name" value="PurM-like_C_sf"/>
</dbReference>
<dbReference type="Gene3D" id="3.90.650.10">
    <property type="entry name" value="PurM-like C-terminal domain"/>
    <property type="match status" value="1"/>
</dbReference>
<keyword evidence="4" id="KW-0547">Nucleotide-binding</keyword>
<feature type="domain" description="PurM-like C-terminal" evidence="6">
    <location>
        <begin position="2"/>
        <end position="114"/>
    </location>
</feature>
<dbReference type="PANTHER" id="PTHR10520:SF12">
    <property type="entry name" value="TRIFUNCTIONAL PURINE BIOSYNTHETIC PROTEIN ADENOSINE-3"/>
    <property type="match status" value="1"/>
</dbReference>
<reference evidence="7" key="1">
    <citation type="submission" date="2018-05" db="EMBL/GenBank/DDBJ databases">
        <authorList>
            <person name="Lanie J.A."/>
            <person name="Ng W.-L."/>
            <person name="Kazmierczak K.M."/>
            <person name="Andrzejewski T.M."/>
            <person name="Davidsen T.M."/>
            <person name="Wayne K.J."/>
            <person name="Tettelin H."/>
            <person name="Glass J.I."/>
            <person name="Rusch D."/>
            <person name="Podicherti R."/>
            <person name="Tsui H.-C.T."/>
            <person name="Winkler M.E."/>
        </authorList>
    </citation>
    <scope>NUCLEOTIDE SEQUENCE</scope>
</reference>
<dbReference type="UniPathway" id="UPA00074">
    <property type="reaction ID" value="UER00129"/>
</dbReference>
<dbReference type="InterPro" id="IPR004733">
    <property type="entry name" value="PurM_cligase"/>
</dbReference>
<dbReference type="EC" id="6.3.3.1" evidence="2"/>
<dbReference type="PANTHER" id="PTHR10520">
    <property type="entry name" value="TRIFUNCTIONAL PURINE BIOSYNTHETIC PROTEIN ADENOSINE-3-RELATED"/>
    <property type="match status" value="1"/>
</dbReference>
<evidence type="ECO:0000256" key="5">
    <source>
        <dbReference type="ARBA" id="ARBA00022840"/>
    </source>
</evidence>
<dbReference type="GO" id="GO:0004637">
    <property type="term" value="F:phosphoribosylamine-glycine ligase activity"/>
    <property type="evidence" value="ECO:0007669"/>
    <property type="project" value="TreeGrafter"/>
</dbReference>
<evidence type="ECO:0000256" key="1">
    <source>
        <dbReference type="ARBA" id="ARBA00004686"/>
    </source>
</evidence>
<comment type="pathway">
    <text evidence="1">Purine metabolism; IMP biosynthesis via de novo pathway; 5-amino-1-(5-phospho-D-ribosyl)imidazole from N(2)-formyl-N(1)-(5-phospho-D-ribosyl)glycinamide: step 2/2.</text>
</comment>
<keyword evidence="5" id="KW-0067">ATP-binding</keyword>
<dbReference type="GO" id="GO:0046084">
    <property type="term" value="P:adenine biosynthetic process"/>
    <property type="evidence" value="ECO:0007669"/>
    <property type="project" value="TreeGrafter"/>
</dbReference>
<dbReference type="AlphaFoldDB" id="A0A382J5C6"/>
<evidence type="ECO:0000256" key="3">
    <source>
        <dbReference type="ARBA" id="ARBA00022598"/>
    </source>
</evidence>
<keyword evidence="3" id="KW-0436">Ligase</keyword>
<sequence length="121" mass="13563">MLKPTEIYVKPVLEALAKCKIHGLAHITGGSFTKLLRLKNIGYDLDNLPKTPPLMQLIQDNGVESKEMYKTFNMGIGFCIISPKNNVAKIRSIFKKHKLTTYEIGKITSKKGVFINSKKIA</sequence>
<accession>A0A382J5C6</accession>
<dbReference type="GO" id="GO:0004641">
    <property type="term" value="F:phosphoribosylformylglycinamidine cyclo-ligase activity"/>
    <property type="evidence" value="ECO:0007669"/>
    <property type="project" value="UniProtKB-EC"/>
</dbReference>
<protein>
    <recommendedName>
        <fullName evidence="2">phosphoribosylformylglycinamidine cyclo-ligase</fullName>
        <ecNumber evidence="2">6.3.3.1</ecNumber>
    </recommendedName>
</protein>
<gene>
    <name evidence="7" type="ORF">METZ01_LOCUS260188</name>
</gene>
<evidence type="ECO:0000259" key="6">
    <source>
        <dbReference type="Pfam" id="PF02769"/>
    </source>
</evidence>